<evidence type="ECO:0000313" key="1">
    <source>
        <dbReference type="EMBL" id="CAJ0855073.1"/>
    </source>
</evidence>
<organism evidence="1">
    <name type="scientific">freshwater sediment metagenome</name>
    <dbReference type="NCBI Taxonomy" id="556182"/>
    <lineage>
        <taxon>unclassified sequences</taxon>
        <taxon>metagenomes</taxon>
        <taxon>ecological metagenomes</taxon>
    </lineage>
</organism>
<name>A0AA48LYB3_9ZZZZ</name>
<proteinExistence type="predicted"/>
<sequence length="305" mass="34880">MADYEGDADGNFSGERLYADGHPLDEVQYIEAKIILNGLRFTSVQSFREFAKIVKRTAKHTHIDFETEPCEGLRPQIREVLFLDTKDFALYNNAFILRRRTAYEDGFPVGHPEIVFKFRHPDLDTASTLDVRPAIPGDYRIKFKEEWLPRKDRIGGVRSLFSHNVEFKLDPLHFGDDLRSSETLAEIFPSLQPLLASKKQHLQLVNHTAVEEVLQQLGTLDFGKGFEAASNVSVWRTRGDHRQLVGEFSFQSKFQRRGAVSAKALEKCTEFFSMLQHEAQDWVNLGVTKTAAVYRLKGNPPQSHE</sequence>
<reference evidence="1" key="1">
    <citation type="submission" date="2023-07" db="EMBL/GenBank/DDBJ databases">
        <authorList>
            <person name="Pelsma A.J. K."/>
        </authorList>
    </citation>
    <scope>NUCLEOTIDE SEQUENCE</scope>
</reference>
<accession>A0AA48LYB3</accession>
<gene>
    <name evidence="1" type="ORF">AMST5_00799</name>
</gene>
<dbReference type="AlphaFoldDB" id="A0AA48LYB3"/>
<dbReference type="EMBL" id="OY288114">
    <property type="protein sequence ID" value="CAJ0855073.1"/>
    <property type="molecule type" value="Genomic_DNA"/>
</dbReference>
<protein>
    <submittedName>
        <fullName evidence="1">Uncharacterized protein</fullName>
    </submittedName>
</protein>